<evidence type="ECO:0000313" key="3">
    <source>
        <dbReference type="Proteomes" id="UP000486602"/>
    </source>
</evidence>
<feature type="transmembrane region" description="Helical" evidence="1">
    <location>
        <begin position="174"/>
        <end position="194"/>
    </location>
</feature>
<feature type="transmembrane region" description="Helical" evidence="1">
    <location>
        <begin position="20"/>
        <end position="42"/>
    </location>
</feature>
<evidence type="ECO:0000313" key="2">
    <source>
        <dbReference type="EMBL" id="NEN24523.1"/>
    </source>
</evidence>
<dbReference type="EMBL" id="JAAGVY010000027">
    <property type="protein sequence ID" value="NEN24523.1"/>
    <property type="molecule type" value="Genomic_DNA"/>
</dbReference>
<protein>
    <submittedName>
        <fullName evidence="2">Short-chain dehydrogenase</fullName>
    </submittedName>
</protein>
<feature type="transmembrane region" description="Helical" evidence="1">
    <location>
        <begin position="143"/>
        <end position="168"/>
    </location>
</feature>
<proteinExistence type="predicted"/>
<name>A0A7K3WS76_9FLAO</name>
<organism evidence="2 3">
    <name type="scientific">Cryomorpha ignava</name>
    <dbReference type="NCBI Taxonomy" id="101383"/>
    <lineage>
        <taxon>Bacteria</taxon>
        <taxon>Pseudomonadati</taxon>
        <taxon>Bacteroidota</taxon>
        <taxon>Flavobacteriia</taxon>
        <taxon>Flavobacteriales</taxon>
        <taxon>Cryomorphaceae</taxon>
        <taxon>Cryomorpha</taxon>
    </lineage>
</organism>
<reference evidence="2 3" key="1">
    <citation type="submission" date="2020-02" db="EMBL/GenBank/DDBJ databases">
        <title>Out from the shadows clarifying the taxonomy of the family Cryomorphaceae and related taxa by utilizing the GTDB taxonomic framework.</title>
        <authorList>
            <person name="Bowman J.P."/>
        </authorList>
    </citation>
    <scope>NUCLEOTIDE SEQUENCE [LARGE SCALE GENOMIC DNA]</scope>
    <source>
        <strain evidence="2 3">QSSC 1-22</strain>
    </source>
</reference>
<keyword evidence="1" id="KW-1133">Transmembrane helix</keyword>
<keyword evidence="1" id="KW-0812">Transmembrane</keyword>
<dbReference type="Proteomes" id="UP000486602">
    <property type="component" value="Unassembled WGS sequence"/>
</dbReference>
<dbReference type="AlphaFoldDB" id="A0A7K3WS76"/>
<feature type="transmembrane region" description="Helical" evidence="1">
    <location>
        <begin position="95"/>
        <end position="115"/>
    </location>
</feature>
<comment type="caution">
    <text evidence="2">The sequence shown here is derived from an EMBL/GenBank/DDBJ whole genome shotgun (WGS) entry which is preliminary data.</text>
</comment>
<keyword evidence="1" id="KW-0472">Membrane</keyword>
<sequence>MWNSIKRYHFFYHRKGFYTFLKQVSIKFGILMGVILLGLILFERFTPGISFYFAKYSLIVSHEIVLAVFFVSETILGLVPPDLFIVWAKQFTNPYAVVLLLAALSYSAGLVAYYMGIKLGAIEKVSAIINVKFASQFKMLRSWGGLIIVIAALLPLPYSTMCLGAGMLKYSLKALLILGLFRFVRFFAYAAVLYQVV</sequence>
<accession>A0A7K3WS76</accession>
<dbReference type="RefSeq" id="WP_163285916.1">
    <property type="nucleotide sequence ID" value="NZ_JAAGVY010000027.1"/>
</dbReference>
<gene>
    <name evidence="2" type="ORF">G3O08_13530</name>
</gene>
<evidence type="ECO:0000256" key="1">
    <source>
        <dbReference type="SAM" id="Phobius"/>
    </source>
</evidence>
<keyword evidence="3" id="KW-1185">Reference proteome</keyword>